<dbReference type="Proteomes" id="UP000554482">
    <property type="component" value="Unassembled WGS sequence"/>
</dbReference>
<dbReference type="EMBL" id="JABWDY010026092">
    <property type="protein sequence ID" value="KAF5188992.1"/>
    <property type="molecule type" value="Genomic_DNA"/>
</dbReference>
<evidence type="ECO:0000313" key="2">
    <source>
        <dbReference type="Proteomes" id="UP000554482"/>
    </source>
</evidence>
<keyword evidence="2" id="KW-1185">Reference proteome</keyword>
<proteinExistence type="predicted"/>
<dbReference type="AlphaFoldDB" id="A0A7J6VXF2"/>
<sequence>MANNLGKLQTLVLDCCFVFKLGLQNILSRCEDVEVILSSCFIVTSKGHRKIATRGGKHFSFSIKKITKGVNTTMYCLMNGEAKREFTSLKLMLDYLWMSEENPTLPNDEEARARRKRARMEIQSMVADYHSCQH</sequence>
<evidence type="ECO:0000313" key="1">
    <source>
        <dbReference type="EMBL" id="KAF5188992.1"/>
    </source>
</evidence>
<reference evidence="1 2" key="1">
    <citation type="submission" date="2020-06" db="EMBL/GenBank/DDBJ databases">
        <title>Transcriptomic and genomic resources for Thalictrum thalictroides and T. hernandezii: Facilitating candidate gene discovery in an emerging model plant lineage.</title>
        <authorList>
            <person name="Arias T."/>
            <person name="Riano-Pachon D.M."/>
            <person name="Di Stilio V.S."/>
        </authorList>
    </citation>
    <scope>NUCLEOTIDE SEQUENCE [LARGE SCALE GENOMIC DNA]</scope>
    <source>
        <strain evidence="2">cv. WT478/WT964</strain>
        <tissue evidence="1">Leaves</tissue>
    </source>
</reference>
<organism evidence="1 2">
    <name type="scientific">Thalictrum thalictroides</name>
    <name type="common">Rue-anemone</name>
    <name type="synonym">Anemone thalictroides</name>
    <dbReference type="NCBI Taxonomy" id="46969"/>
    <lineage>
        <taxon>Eukaryota</taxon>
        <taxon>Viridiplantae</taxon>
        <taxon>Streptophyta</taxon>
        <taxon>Embryophyta</taxon>
        <taxon>Tracheophyta</taxon>
        <taxon>Spermatophyta</taxon>
        <taxon>Magnoliopsida</taxon>
        <taxon>Ranunculales</taxon>
        <taxon>Ranunculaceae</taxon>
        <taxon>Thalictroideae</taxon>
        <taxon>Thalictrum</taxon>
    </lineage>
</organism>
<name>A0A7J6VXF2_THATH</name>
<accession>A0A7J6VXF2</accession>
<gene>
    <name evidence="1" type="ORF">FRX31_021422</name>
</gene>
<comment type="caution">
    <text evidence="1">The sequence shown here is derived from an EMBL/GenBank/DDBJ whole genome shotgun (WGS) entry which is preliminary data.</text>
</comment>
<protein>
    <submittedName>
        <fullName evidence="1">Uncharacterized protein</fullName>
    </submittedName>
</protein>